<accession>A0AAE0AYD6</accession>
<proteinExistence type="predicted"/>
<dbReference type="Proteomes" id="UP001281410">
    <property type="component" value="Unassembled WGS sequence"/>
</dbReference>
<reference evidence="1" key="1">
    <citation type="journal article" date="2023" name="Plant J.">
        <title>Genome sequences and population genomics provide insights into the demographic history, inbreeding, and mutation load of two 'living fossil' tree species of Dipteronia.</title>
        <authorList>
            <person name="Feng Y."/>
            <person name="Comes H.P."/>
            <person name="Chen J."/>
            <person name="Zhu S."/>
            <person name="Lu R."/>
            <person name="Zhang X."/>
            <person name="Li P."/>
            <person name="Qiu J."/>
            <person name="Olsen K.M."/>
            <person name="Qiu Y."/>
        </authorList>
    </citation>
    <scope>NUCLEOTIDE SEQUENCE</scope>
    <source>
        <strain evidence="1">NBL</strain>
    </source>
</reference>
<gene>
    <name evidence="1" type="ORF">Dsin_005776</name>
</gene>
<organism evidence="1 2">
    <name type="scientific">Dipteronia sinensis</name>
    <dbReference type="NCBI Taxonomy" id="43782"/>
    <lineage>
        <taxon>Eukaryota</taxon>
        <taxon>Viridiplantae</taxon>
        <taxon>Streptophyta</taxon>
        <taxon>Embryophyta</taxon>
        <taxon>Tracheophyta</taxon>
        <taxon>Spermatophyta</taxon>
        <taxon>Magnoliopsida</taxon>
        <taxon>eudicotyledons</taxon>
        <taxon>Gunneridae</taxon>
        <taxon>Pentapetalae</taxon>
        <taxon>rosids</taxon>
        <taxon>malvids</taxon>
        <taxon>Sapindales</taxon>
        <taxon>Sapindaceae</taxon>
        <taxon>Hippocastanoideae</taxon>
        <taxon>Acereae</taxon>
        <taxon>Dipteronia</taxon>
    </lineage>
</organism>
<name>A0AAE0AYD6_9ROSI</name>
<comment type="caution">
    <text evidence="1">The sequence shown here is derived from an EMBL/GenBank/DDBJ whole genome shotgun (WGS) entry which is preliminary data.</text>
</comment>
<dbReference type="AlphaFoldDB" id="A0AAE0AYD6"/>
<evidence type="ECO:0000313" key="2">
    <source>
        <dbReference type="Proteomes" id="UP001281410"/>
    </source>
</evidence>
<sequence>MEALAMAGADYTECCIELQVTSKDSGFQQQPPPYLMAEQNTGAIEIEKKIRDHYELDEQWLKVKMVQWAKAAASIPCMSRPNIYVFI</sequence>
<dbReference type="EMBL" id="JANJYJ010000002">
    <property type="protein sequence ID" value="KAK3225914.1"/>
    <property type="molecule type" value="Genomic_DNA"/>
</dbReference>
<evidence type="ECO:0000313" key="1">
    <source>
        <dbReference type="EMBL" id="KAK3225914.1"/>
    </source>
</evidence>
<keyword evidence="2" id="KW-1185">Reference proteome</keyword>
<protein>
    <submittedName>
        <fullName evidence="1">Uncharacterized protein</fullName>
    </submittedName>
</protein>